<evidence type="ECO:0008006" key="3">
    <source>
        <dbReference type="Google" id="ProtNLM"/>
    </source>
</evidence>
<sequence>MTPAEARAAFEAALRRFDPARPPLVLCHHDADGLAAGAILARALPGAAARVIGRGEGAWTEETAAEVRARDPGGLLVADLGTRAEAVLPGLPTAVLDHHVPISGTTGAAEDVTVIAGHDTEPQPSSALIAHWCVGGEDPWLAAIGILGDFGDKAPFPELADARKRHGIGVLKEAVALLNAPRRAASGDASPALALLLRAASPREVIDGSQPETAILAAAREEVRAALDAARRTPPKVVGEVALIRIHTPCQVHPLVAQSWVSRLRGKVVICANTGYREGWVHFAARSSDGRDLIAFLRERAPENAGENFAQGHARATGGMLPPEAWADFLRRLDFPPG</sequence>
<proteinExistence type="predicted"/>
<accession>A0ABT1WYC0</accession>
<comment type="caution">
    <text evidence="1">The sequence shown here is derived from an EMBL/GenBank/DDBJ whole genome shotgun (WGS) entry which is preliminary data.</text>
</comment>
<reference evidence="1 2" key="1">
    <citation type="submission" date="2022-06" db="EMBL/GenBank/DDBJ databases">
        <title>Roseomonas CN29.</title>
        <authorList>
            <person name="Cheng Y."/>
            <person name="He X."/>
        </authorList>
    </citation>
    <scope>NUCLEOTIDE SEQUENCE [LARGE SCALE GENOMIC DNA]</scope>
    <source>
        <strain evidence="1 2">CN29</strain>
    </source>
</reference>
<dbReference type="PANTHER" id="PTHR30255:SF2">
    <property type="entry name" value="SINGLE-STRANDED-DNA-SPECIFIC EXONUCLEASE RECJ"/>
    <property type="match status" value="1"/>
</dbReference>
<keyword evidence="2" id="KW-1185">Reference proteome</keyword>
<organism evidence="1 2">
    <name type="scientific">Roseomonas populi</name>
    <dbReference type="NCBI Taxonomy" id="3121582"/>
    <lineage>
        <taxon>Bacteria</taxon>
        <taxon>Pseudomonadati</taxon>
        <taxon>Pseudomonadota</taxon>
        <taxon>Alphaproteobacteria</taxon>
        <taxon>Acetobacterales</taxon>
        <taxon>Roseomonadaceae</taxon>
        <taxon>Roseomonas</taxon>
    </lineage>
</organism>
<dbReference type="EMBL" id="JANJOU010000001">
    <property type="protein sequence ID" value="MCR0980521.1"/>
    <property type="molecule type" value="Genomic_DNA"/>
</dbReference>
<protein>
    <recommendedName>
        <fullName evidence="3">DHH family phosphoesterase</fullName>
    </recommendedName>
</protein>
<evidence type="ECO:0000313" key="1">
    <source>
        <dbReference type="EMBL" id="MCR0980521.1"/>
    </source>
</evidence>
<dbReference type="Proteomes" id="UP001524642">
    <property type="component" value="Unassembled WGS sequence"/>
</dbReference>
<evidence type="ECO:0000313" key="2">
    <source>
        <dbReference type="Proteomes" id="UP001524642"/>
    </source>
</evidence>
<dbReference type="InterPro" id="IPR038763">
    <property type="entry name" value="DHH_sf"/>
</dbReference>
<name>A0ABT1WYC0_9PROT</name>
<dbReference type="InterPro" id="IPR051673">
    <property type="entry name" value="SSDNA_exonuclease_RecJ"/>
</dbReference>
<gene>
    <name evidence="1" type="ORF">NRP21_00475</name>
</gene>
<dbReference type="RefSeq" id="WP_257714207.1">
    <property type="nucleotide sequence ID" value="NZ_JANJOU010000001.1"/>
</dbReference>
<dbReference type="PANTHER" id="PTHR30255">
    <property type="entry name" value="SINGLE-STRANDED-DNA-SPECIFIC EXONUCLEASE RECJ"/>
    <property type="match status" value="1"/>
</dbReference>
<dbReference type="SUPFAM" id="SSF64182">
    <property type="entry name" value="DHH phosphoesterases"/>
    <property type="match status" value="1"/>
</dbReference>